<gene>
    <name evidence="2" type="ORF">HU722_0004825</name>
    <name evidence="1" type="ORF">HU722_42955</name>
</gene>
<dbReference type="AlphaFoldDB" id="A0A8H9Z113"/>
<reference evidence="1" key="1">
    <citation type="journal article" date="2020" name="Microorganisms">
        <title>Reliable Identification of Environmental Pseudomonas Isolates Using the rpoD Gene.</title>
        <authorList>
            <consortium name="The Broad Institute Genome Sequencing Platform"/>
            <person name="Girard L."/>
            <person name="Lood C."/>
            <person name="Rokni-Zadeh H."/>
            <person name="van Noort V."/>
            <person name="Lavigne R."/>
            <person name="De Mot R."/>
        </authorList>
    </citation>
    <scope>NUCLEOTIDE SEQUENCE [LARGE SCALE GENOMIC DNA]</scope>
    <source>
        <strain evidence="1">SWRI145</strain>
    </source>
</reference>
<evidence type="ECO:0000313" key="3">
    <source>
        <dbReference type="Proteomes" id="UP000615613"/>
    </source>
</evidence>
<evidence type="ECO:0000313" key="2">
    <source>
        <dbReference type="EMBL" id="QXH86552.1"/>
    </source>
</evidence>
<dbReference type="EMBL" id="CP077084">
    <property type="protein sequence ID" value="QXH86552.1"/>
    <property type="molecule type" value="Genomic_DNA"/>
</dbReference>
<protein>
    <submittedName>
        <fullName evidence="1">Type III secretion system rspB</fullName>
    </submittedName>
</protein>
<dbReference type="Proteomes" id="UP000615613">
    <property type="component" value="Chromosome"/>
</dbReference>
<name>A0A8H9Z113_9PSED</name>
<dbReference type="EMBL" id="JABWQF010000043">
    <property type="protein sequence ID" value="MBC3298312.1"/>
    <property type="molecule type" value="Genomic_DNA"/>
</dbReference>
<evidence type="ECO:0000313" key="1">
    <source>
        <dbReference type="EMBL" id="MBC3298312.1"/>
    </source>
</evidence>
<dbReference type="KEGG" id="ptrt:HU722_0004825"/>
<keyword evidence="3" id="KW-1185">Reference proteome</keyword>
<proteinExistence type="predicted"/>
<organism evidence="1">
    <name type="scientific">Pseudomonas tritici</name>
    <dbReference type="NCBI Taxonomy" id="2745518"/>
    <lineage>
        <taxon>Bacteria</taxon>
        <taxon>Pseudomonadati</taxon>
        <taxon>Pseudomonadota</taxon>
        <taxon>Gammaproteobacteria</taxon>
        <taxon>Pseudomonadales</taxon>
        <taxon>Pseudomonadaceae</taxon>
        <taxon>Pseudomonas</taxon>
    </lineage>
</organism>
<reference evidence="2" key="2">
    <citation type="submission" date="2021-06" db="EMBL/GenBank/DDBJ databases">
        <title>Updating the genus Pseudomonas: Description of 43 new species and partition of the Pseudomonas putida group.</title>
        <authorList>
            <person name="Girard L."/>
            <person name="Lood C."/>
            <person name="Vandamme P."/>
            <person name="Rokni-Zadeh H."/>
            <person name="van Noort V."/>
            <person name="Hofte M."/>
            <person name="Lavigne R."/>
            <person name="De Mot R."/>
        </authorList>
    </citation>
    <scope>NUCLEOTIDE SEQUENCE</scope>
    <source>
        <strain evidence="2">SWRI145</strain>
    </source>
</reference>
<accession>A0A8H9Z113</accession>
<sequence length="48" mass="5308">MKGISKKGNEELLGKFPNQLSNALFQSQILVKSLGKTTQCIDKICNLQ</sequence>